<evidence type="ECO:0000313" key="4">
    <source>
        <dbReference type="Proteomes" id="UP001066276"/>
    </source>
</evidence>
<reference evidence="3" key="1">
    <citation type="journal article" date="2022" name="bioRxiv">
        <title>Sequencing and chromosome-scale assembly of the giantPleurodeles waltlgenome.</title>
        <authorList>
            <person name="Brown T."/>
            <person name="Elewa A."/>
            <person name="Iarovenko S."/>
            <person name="Subramanian E."/>
            <person name="Araus A.J."/>
            <person name="Petzold A."/>
            <person name="Susuki M."/>
            <person name="Suzuki K.-i.T."/>
            <person name="Hayashi T."/>
            <person name="Toyoda A."/>
            <person name="Oliveira C."/>
            <person name="Osipova E."/>
            <person name="Leigh N.D."/>
            <person name="Simon A."/>
            <person name="Yun M.H."/>
        </authorList>
    </citation>
    <scope>NUCLEOTIDE SEQUENCE</scope>
    <source>
        <strain evidence="3">20211129_DDA</strain>
        <tissue evidence="3">Liver</tissue>
    </source>
</reference>
<keyword evidence="4" id="KW-1185">Reference proteome</keyword>
<feature type="signal peptide" evidence="2">
    <location>
        <begin position="1"/>
        <end position="18"/>
    </location>
</feature>
<dbReference type="AlphaFoldDB" id="A0AAV7U2A5"/>
<sequence>MVLCWCRVLLRHLVLWWGCVVPRHWVPWWGYETHLKTSIPAGTPRPVAAAVLLRLAEHGILAPCWSEYIDFWQSSACWRRAATVACQVTEQCLLAQKRSCRCGAVPAGPEEVLPAQSSACWRRAATVACQVTEQCLLAQKRSCRCRRGPAGAEQCLPVQKRSSWCGAVPAGAEQCLQAQGRHSGLSGDRAVPAGPEEVLPVRSSACWPRRGPAGAEQCLPEQCHPESRSSWTGCTGSPASAPRPAVGTRGGGFDGLWSGLGRGRSLPWTMLVRGDDIQRITPDKGD</sequence>
<protein>
    <submittedName>
        <fullName evidence="3">Uncharacterized protein</fullName>
    </submittedName>
</protein>
<evidence type="ECO:0000313" key="3">
    <source>
        <dbReference type="EMBL" id="KAJ1182534.1"/>
    </source>
</evidence>
<dbReference type="Proteomes" id="UP001066276">
    <property type="component" value="Chromosome 3_2"/>
</dbReference>
<name>A0AAV7U2A5_PLEWA</name>
<gene>
    <name evidence="3" type="ORF">NDU88_007722</name>
</gene>
<proteinExistence type="predicted"/>
<dbReference type="EMBL" id="JANPWB010000006">
    <property type="protein sequence ID" value="KAJ1182534.1"/>
    <property type="molecule type" value="Genomic_DNA"/>
</dbReference>
<organism evidence="3 4">
    <name type="scientific">Pleurodeles waltl</name>
    <name type="common">Iberian ribbed newt</name>
    <dbReference type="NCBI Taxonomy" id="8319"/>
    <lineage>
        <taxon>Eukaryota</taxon>
        <taxon>Metazoa</taxon>
        <taxon>Chordata</taxon>
        <taxon>Craniata</taxon>
        <taxon>Vertebrata</taxon>
        <taxon>Euteleostomi</taxon>
        <taxon>Amphibia</taxon>
        <taxon>Batrachia</taxon>
        <taxon>Caudata</taxon>
        <taxon>Salamandroidea</taxon>
        <taxon>Salamandridae</taxon>
        <taxon>Pleurodelinae</taxon>
        <taxon>Pleurodeles</taxon>
    </lineage>
</organism>
<evidence type="ECO:0000256" key="2">
    <source>
        <dbReference type="SAM" id="SignalP"/>
    </source>
</evidence>
<evidence type="ECO:0000256" key="1">
    <source>
        <dbReference type="SAM" id="MobiDB-lite"/>
    </source>
</evidence>
<accession>A0AAV7U2A5</accession>
<comment type="caution">
    <text evidence="3">The sequence shown here is derived from an EMBL/GenBank/DDBJ whole genome shotgun (WGS) entry which is preliminary data.</text>
</comment>
<feature type="chain" id="PRO_5043316818" evidence="2">
    <location>
        <begin position="19"/>
        <end position="286"/>
    </location>
</feature>
<feature type="region of interest" description="Disordered" evidence="1">
    <location>
        <begin position="231"/>
        <end position="250"/>
    </location>
</feature>
<keyword evidence="2" id="KW-0732">Signal</keyword>